<feature type="binding site" evidence="8">
    <location>
        <position position="19"/>
    </location>
    <ligand>
        <name>Mg(2+)</name>
        <dbReference type="ChEBI" id="CHEBI:18420"/>
    </ligand>
</feature>
<feature type="binding site" evidence="8">
    <location>
        <position position="212"/>
    </location>
    <ligand>
        <name>ATP</name>
        <dbReference type="ChEBI" id="CHEBI:30616"/>
    </ligand>
</feature>
<protein>
    <recommendedName>
        <fullName evidence="8">ATP-dependent dethiobiotin synthetase BioD</fullName>
        <ecNumber evidence="8">6.3.3.3</ecNumber>
    </recommendedName>
    <alternativeName>
        <fullName evidence="8">DTB synthetase</fullName>
        <shortName evidence="8">DTBS</shortName>
    </alternativeName>
    <alternativeName>
        <fullName evidence="8">Dethiobiotin synthase</fullName>
    </alternativeName>
</protein>
<comment type="catalytic activity">
    <reaction evidence="8">
        <text>(7R,8S)-7,8-diammoniononanoate + CO2 + ATP = (4R,5S)-dethiobiotin + ADP + phosphate + 3 H(+)</text>
        <dbReference type="Rhea" id="RHEA:15805"/>
        <dbReference type="ChEBI" id="CHEBI:15378"/>
        <dbReference type="ChEBI" id="CHEBI:16526"/>
        <dbReference type="ChEBI" id="CHEBI:30616"/>
        <dbReference type="ChEBI" id="CHEBI:43474"/>
        <dbReference type="ChEBI" id="CHEBI:149469"/>
        <dbReference type="ChEBI" id="CHEBI:149473"/>
        <dbReference type="ChEBI" id="CHEBI:456216"/>
        <dbReference type="EC" id="6.3.3.3"/>
    </reaction>
</comment>
<keyword evidence="5 8" id="KW-0093">Biotin biosynthesis</keyword>
<dbReference type="AlphaFoldDB" id="A0AAX3N9E5"/>
<dbReference type="GO" id="GO:0009102">
    <property type="term" value="P:biotin biosynthetic process"/>
    <property type="evidence" value="ECO:0007669"/>
    <property type="project" value="UniProtKB-UniRule"/>
</dbReference>
<keyword evidence="1 8" id="KW-0963">Cytoplasm</keyword>
<dbReference type="RefSeq" id="WP_274360501.1">
    <property type="nucleotide sequence ID" value="NZ_CP110496.1"/>
</dbReference>
<dbReference type="NCBIfam" id="TIGR00347">
    <property type="entry name" value="bioD"/>
    <property type="match status" value="1"/>
</dbReference>
<dbReference type="GO" id="GO:0004141">
    <property type="term" value="F:dethiobiotin synthase activity"/>
    <property type="evidence" value="ECO:0007669"/>
    <property type="project" value="UniProtKB-UniRule"/>
</dbReference>
<evidence type="ECO:0000256" key="8">
    <source>
        <dbReference type="HAMAP-Rule" id="MF_00336"/>
    </source>
</evidence>
<dbReference type="InterPro" id="IPR027417">
    <property type="entry name" value="P-loop_NTPase"/>
</dbReference>
<evidence type="ECO:0000256" key="5">
    <source>
        <dbReference type="ARBA" id="ARBA00022756"/>
    </source>
</evidence>
<evidence type="ECO:0000313" key="10">
    <source>
        <dbReference type="Proteomes" id="UP001214992"/>
    </source>
</evidence>
<gene>
    <name evidence="8 9" type="primary">bioD</name>
    <name evidence="9" type="ORF">ONB71_02105</name>
</gene>
<dbReference type="PANTHER" id="PTHR43210:SF5">
    <property type="entry name" value="DETHIOBIOTIN SYNTHETASE"/>
    <property type="match status" value="1"/>
</dbReference>
<dbReference type="SUPFAM" id="SSF52540">
    <property type="entry name" value="P-loop containing nucleoside triphosphate hydrolases"/>
    <property type="match status" value="1"/>
</dbReference>
<dbReference type="PIRSF" id="PIRSF006755">
    <property type="entry name" value="DTB_synth"/>
    <property type="match status" value="1"/>
</dbReference>
<evidence type="ECO:0000313" key="9">
    <source>
        <dbReference type="EMBL" id="WDI78475.1"/>
    </source>
</evidence>
<evidence type="ECO:0000256" key="6">
    <source>
        <dbReference type="ARBA" id="ARBA00022840"/>
    </source>
</evidence>
<name>A0AAX3N9E5_9ENTR</name>
<comment type="pathway">
    <text evidence="8">Cofactor biosynthesis; biotin biosynthesis; biotin from 7,8-diaminononanoate: step 1/2.</text>
</comment>
<comment type="cofactor">
    <cofactor evidence="8">
        <name>Mg(2+)</name>
        <dbReference type="ChEBI" id="CHEBI:18420"/>
    </cofactor>
</comment>
<evidence type="ECO:0000256" key="2">
    <source>
        <dbReference type="ARBA" id="ARBA00022598"/>
    </source>
</evidence>
<keyword evidence="3 8" id="KW-0479">Metal-binding</keyword>
<dbReference type="CDD" id="cd03109">
    <property type="entry name" value="DTBS"/>
    <property type="match status" value="1"/>
</dbReference>
<feature type="binding site" evidence="8">
    <location>
        <begin position="178"/>
        <end position="179"/>
    </location>
    <ligand>
        <name>ATP</name>
        <dbReference type="ChEBI" id="CHEBI:30616"/>
    </ligand>
</feature>
<dbReference type="Gene3D" id="3.40.50.300">
    <property type="entry name" value="P-loop containing nucleotide triphosphate hydrolases"/>
    <property type="match status" value="1"/>
</dbReference>
<dbReference type="PANTHER" id="PTHR43210">
    <property type="entry name" value="DETHIOBIOTIN SYNTHETASE"/>
    <property type="match status" value="1"/>
</dbReference>
<keyword evidence="4 8" id="KW-0547">Nucleotide-binding</keyword>
<dbReference type="Proteomes" id="UP001214992">
    <property type="component" value="Chromosome"/>
</dbReference>
<dbReference type="GO" id="GO:0042803">
    <property type="term" value="F:protein homodimerization activity"/>
    <property type="evidence" value="ECO:0007669"/>
    <property type="project" value="UniProtKB-ARBA"/>
</dbReference>
<dbReference type="EC" id="6.3.3.3" evidence="8"/>
<evidence type="ECO:0000256" key="3">
    <source>
        <dbReference type="ARBA" id="ARBA00022723"/>
    </source>
</evidence>
<comment type="subunit">
    <text evidence="8">Homodimer.</text>
</comment>
<evidence type="ECO:0000256" key="7">
    <source>
        <dbReference type="ARBA" id="ARBA00022842"/>
    </source>
</evidence>
<reference evidence="9" key="1">
    <citation type="submission" date="2022-11" db="EMBL/GenBank/DDBJ databases">
        <title>Genomic comparisons reveal selection pressure and functional variation between nutritional endosymbionts of cave-adapted and epigean Hawaiian planthoppers.</title>
        <authorList>
            <person name="Gossett J.M."/>
            <person name="Porter M.L."/>
            <person name="Vasquez Y."/>
            <person name="Bennett G.M."/>
            <person name="Chong R.A."/>
        </authorList>
    </citation>
    <scope>NUCLEOTIDE SEQUENCE</scope>
    <source>
        <strain evidence="9">OPOL2</strain>
    </source>
</reference>
<feature type="binding site" evidence="8">
    <location>
        <position position="118"/>
    </location>
    <ligand>
        <name>Mg(2+)</name>
        <dbReference type="ChEBI" id="CHEBI:18420"/>
    </ligand>
</feature>
<dbReference type="EMBL" id="CP110496">
    <property type="protein sequence ID" value="WDI78475.1"/>
    <property type="molecule type" value="Genomic_DNA"/>
</dbReference>
<comment type="subcellular location">
    <subcellularLocation>
        <location evidence="8">Cytoplasm</location>
    </subcellularLocation>
</comment>
<feature type="binding site" evidence="8">
    <location>
        <begin position="118"/>
        <end position="121"/>
    </location>
    <ligand>
        <name>ATP</name>
        <dbReference type="ChEBI" id="CHEBI:30616"/>
    </ligand>
</feature>
<sequence length="226" mass="25482">MNIIKKIFITGTDTNIGKTFISKIILIKANKLGYKTGGYKPIATGCIKTKSGLINNDVITLQKYSNTILSYKEINPYSFKFPTSPNIANKNNIYNITIKNISRGLSNICKKANFIIIEGVGGWYTPISNNITMADWVIHEKLPVILVIGIKLGCINHALLTIKAIKKNKLNLIGWITNNLKKKNKFNKNYINTLKNMIKKPLLGEIPYIHNNNKLEINKIKLKLPI</sequence>
<keyword evidence="2 8" id="KW-0436">Ligase</keyword>
<comment type="function">
    <text evidence="8">Catalyzes a mechanistically unusual reaction, the ATP-dependent insertion of CO2 between the N7 and N8 nitrogen atoms of 7,8-diaminopelargonic acid (DAPA, also called 7,8-diammoniononanoate) to form a ureido ring.</text>
</comment>
<feature type="binding site" evidence="8">
    <location>
        <position position="57"/>
    </location>
    <ligand>
        <name>ATP</name>
        <dbReference type="ChEBI" id="CHEBI:30616"/>
    </ligand>
</feature>
<dbReference type="GO" id="GO:0005829">
    <property type="term" value="C:cytosol"/>
    <property type="evidence" value="ECO:0007669"/>
    <property type="project" value="TreeGrafter"/>
</dbReference>
<evidence type="ECO:0000256" key="4">
    <source>
        <dbReference type="ARBA" id="ARBA00022741"/>
    </source>
</evidence>
<feature type="binding site" evidence="8">
    <location>
        <begin position="15"/>
        <end position="20"/>
    </location>
    <ligand>
        <name>ATP</name>
        <dbReference type="ChEBI" id="CHEBI:30616"/>
    </ligand>
</feature>
<proteinExistence type="inferred from homology"/>
<feature type="binding site" evidence="8">
    <location>
        <begin position="207"/>
        <end position="209"/>
    </location>
    <ligand>
        <name>ATP</name>
        <dbReference type="ChEBI" id="CHEBI:30616"/>
    </ligand>
</feature>
<evidence type="ECO:0000256" key="1">
    <source>
        <dbReference type="ARBA" id="ARBA00022490"/>
    </source>
</evidence>
<dbReference type="Pfam" id="PF13500">
    <property type="entry name" value="AAA_26"/>
    <property type="match status" value="1"/>
</dbReference>
<dbReference type="GO" id="GO:0000287">
    <property type="term" value="F:magnesium ion binding"/>
    <property type="evidence" value="ECO:0007669"/>
    <property type="project" value="UniProtKB-UniRule"/>
</dbReference>
<accession>A0AAX3N9E5</accession>
<dbReference type="GO" id="GO:0005524">
    <property type="term" value="F:ATP binding"/>
    <property type="evidence" value="ECO:0007669"/>
    <property type="project" value="UniProtKB-UniRule"/>
</dbReference>
<feature type="binding site" evidence="8">
    <location>
        <position position="57"/>
    </location>
    <ligand>
        <name>Mg(2+)</name>
        <dbReference type="ChEBI" id="CHEBI:18420"/>
    </ligand>
</feature>
<keyword evidence="6 8" id="KW-0067">ATP-binding</keyword>
<keyword evidence="7 8" id="KW-0460">Magnesium</keyword>
<dbReference type="InterPro" id="IPR004472">
    <property type="entry name" value="DTB_synth_BioD"/>
</dbReference>
<comment type="similarity">
    <text evidence="8">Belongs to the dethiobiotin synthetase family.</text>
</comment>
<organism evidence="9 10">
    <name type="scientific">Candidatus Purcelliella pentastirinorum</name>
    <dbReference type="NCBI Taxonomy" id="472834"/>
    <lineage>
        <taxon>Bacteria</taxon>
        <taxon>Pseudomonadati</taxon>
        <taxon>Pseudomonadota</taxon>
        <taxon>Gammaproteobacteria</taxon>
        <taxon>Enterobacterales</taxon>
        <taxon>Enterobacteriaceae</taxon>
        <taxon>Candidatus Purcelliella</taxon>
    </lineage>
</organism>
<feature type="binding site" evidence="8">
    <location>
        <position position="44"/>
    </location>
    <ligand>
        <name>substrate</name>
    </ligand>
</feature>
<feature type="active site" evidence="8">
    <location>
        <position position="40"/>
    </location>
</feature>
<dbReference type="FunFam" id="3.40.50.300:FF:000292">
    <property type="entry name" value="ATP-dependent dethiobiotin synthetase BioD"/>
    <property type="match status" value="1"/>
</dbReference>
<dbReference type="HAMAP" id="MF_00336">
    <property type="entry name" value="BioD"/>
    <property type="match status" value="1"/>
</dbReference>